<evidence type="ECO:0000313" key="1">
    <source>
        <dbReference type="EMBL" id="MCI2230395.1"/>
    </source>
</evidence>
<dbReference type="EMBL" id="JAKQYM010000018">
    <property type="protein sequence ID" value="MCI2230395.1"/>
    <property type="molecule type" value="Genomic_DNA"/>
</dbReference>
<organism evidence="1 2">
    <name type="scientific">Polaribacter marinus</name>
    <dbReference type="NCBI Taxonomy" id="2916838"/>
    <lineage>
        <taxon>Bacteria</taxon>
        <taxon>Pseudomonadati</taxon>
        <taxon>Bacteroidota</taxon>
        <taxon>Flavobacteriia</taxon>
        <taxon>Flavobacteriales</taxon>
        <taxon>Flavobacteriaceae</taxon>
    </lineage>
</organism>
<reference evidence="1" key="1">
    <citation type="submission" date="2022-02" db="EMBL/GenBank/DDBJ databases">
        <title>Polaribacter sp. MSW13, isolated from seawater.</title>
        <authorList>
            <person name="Kristyanto S."/>
            <person name="Jung J."/>
            <person name="Jeon C.O."/>
        </authorList>
    </citation>
    <scope>NUCLEOTIDE SEQUENCE</scope>
    <source>
        <strain evidence="1">MSW13</strain>
    </source>
</reference>
<gene>
    <name evidence="1" type="ORF">MC378_14545</name>
</gene>
<accession>A0A9X1VT70</accession>
<sequence>MIDFFNFHSSDRYTIDTVLKLCLHTETASDSFKLLYGLANGDSDLQNSANIEFVSLFQVYLAETCLSLEGRLQVLTEIEEENEMSSVIINTYERALKSNSFTGRIQSGESKNRGEVSKPNSEEISSYYNSVIEKLSSIALNGNETFSKLAFDSILSRAYDQISIGNFDQIIKVINEFIQKQGEISNDTRQKLRELSSDRYELDKDFLEAIKALLEKYKPESIEEQLTAFVVLPAWINDRDGQGNYINVSSEKAKELAQIYFDESVNWKEGLEVLLKGEQRQTYSFSQVVGEKGKSDSNIVLIDLVFDIFKTIPTEEQNSAFVSGLIYGAKDDAFTRYSIDKLISSNLTEVHGIRLIRYLNPIEYEDLLKIKNLLITTPDYLRNLEYLDLTNLTNKETIQLVGWIKEINYSFALEILYEILRKDIDRWNNLKGIINELLYVDKITEYSSFINSTFHIEDLISKSIYDDPSDKHISFLVHQIIKNYTKFHFENESFLDHLTYFLINDFFDQSWPIFGEHLASGQQSGYKLYSVLEKSVSNNKLLYDWSTSNLKYPPIAIRFMNIYKKNEDGSLEWDQYAKQLVDKFGNQQKVLDNISSKFTSYFMIDSTSTSGLYKKRKVLVDELLDHKFDNVKEFAKNMSEYLSSQIV</sequence>
<evidence type="ECO:0000313" key="2">
    <source>
        <dbReference type="Proteomes" id="UP001139369"/>
    </source>
</evidence>
<dbReference type="RefSeq" id="WP_242179502.1">
    <property type="nucleotide sequence ID" value="NZ_JAKQYM010000018.1"/>
</dbReference>
<protein>
    <submittedName>
        <fullName evidence="1">Uncharacterized protein</fullName>
    </submittedName>
</protein>
<dbReference type="Proteomes" id="UP001139369">
    <property type="component" value="Unassembled WGS sequence"/>
</dbReference>
<keyword evidence="2" id="KW-1185">Reference proteome</keyword>
<proteinExistence type="predicted"/>
<dbReference type="AlphaFoldDB" id="A0A9X1VT70"/>
<comment type="caution">
    <text evidence="1">The sequence shown here is derived from an EMBL/GenBank/DDBJ whole genome shotgun (WGS) entry which is preliminary data.</text>
</comment>
<name>A0A9X1VT70_9FLAO</name>